<comment type="subcellular location">
    <subcellularLocation>
        <location evidence="3">Cell outer membrane</location>
        <topology evidence="3">Multi-pass membrane protein</topology>
    </subcellularLocation>
</comment>
<organism evidence="22 23">
    <name type="scientific">Flavobacterium arcticum</name>
    <dbReference type="NCBI Taxonomy" id="1784713"/>
    <lineage>
        <taxon>Bacteria</taxon>
        <taxon>Pseudomonadati</taxon>
        <taxon>Bacteroidota</taxon>
        <taxon>Flavobacteriia</taxon>
        <taxon>Flavobacteriales</taxon>
        <taxon>Flavobacteriaceae</taxon>
        <taxon>Flavobacterium</taxon>
    </lineage>
</organism>
<protein>
    <recommendedName>
        <fullName evidence="18">Phosphatidylcholine 1-acylhydrolase</fullName>
        <ecNumber evidence="6">3.1.1.32</ecNumber>
        <ecNumber evidence="7">3.1.1.4</ecNumber>
    </recommendedName>
</protein>
<evidence type="ECO:0000256" key="19">
    <source>
        <dbReference type="PIRSR" id="PIRSR603187-1"/>
    </source>
</evidence>
<evidence type="ECO:0000256" key="10">
    <source>
        <dbReference type="ARBA" id="ARBA00022723"/>
    </source>
</evidence>
<dbReference type="InterPro" id="IPR036541">
    <property type="entry name" value="PLipase_A1_sf"/>
</dbReference>
<dbReference type="Pfam" id="PF02253">
    <property type="entry name" value="PLA1"/>
    <property type="match status" value="1"/>
</dbReference>
<reference evidence="22 23" key="1">
    <citation type="submission" date="2018-07" db="EMBL/GenBank/DDBJ databases">
        <title>Complete genome sequence of Flavobacterium arcticum type strain SM1502T.</title>
        <authorList>
            <person name="Li Y."/>
            <person name="Li D.-D."/>
        </authorList>
    </citation>
    <scope>NUCLEOTIDE SEQUENCE [LARGE SCALE GENOMIC DNA]</scope>
    <source>
        <strain evidence="22 23">SM1502</strain>
    </source>
</reference>
<dbReference type="PANTHER" id="PTHR40457:SF1">
    <property type="entry name" value="PHOSPHOLIPASE A1"/>
    <property type="match status" value="1"/>
</dbReference>
<dbReference type="OrthoDB" id="188433at2"/>
<evidence type="ECO:0000256" key="12">
    <source>
        <dbReference type="ARBA" id="ARBA00022801"/>
    </source>
</evidence>
<accession>A0A345HDV8</accession>
<dbReference type="RefSeq" id="WP_114678526.1">
    <property type="nucleotide sequence ID" value="NZ_CP031188.1"/>
</dbReference>
<dbReference type="GO" id="GO:0009279">
    <property type="term" value="C:cell outer membrane"/>
    <property type="evidence" value="ECO:0007669"/>
    <property type="project" value="UniProtKB-SubCell"/>
</dbReference>
<dbReference type="EC" id="3.1.1.32" evidence="6"/>
<evidence type="ECO:0000256" key="15">
    <source>
        <dbReference type="ARBA" id="ARBA00023098"/>
    </source>
</evidence>
<feature type="binding site" description="in dimeric form" evidence="20">
    <location>
        <position position="101"/>
    </location>
    <ligand>
        <name>Ca(2+)</name>
        <dbReference type="ChEBI" id="CHEBI:29108"/>
        <label>1</label>
    </ligand>
</feature>
<evidence type="ECO:0000256" key="6">
    <source>
        <dbReference type="ARBA" id="ARBA00013179"/>
    </source>
</evidence>
<gene>
    <name evidence="22" type="ORF">DVK85_11215</name>
</gene>
<evidence type="ECO:0000256" key="13">
    <source>
        <dbReference type="ARBA" id="ARBA00022837"/>
    </source>
</evidence>
<keyword evidence="13 20" id="KW-0106">Calcium</keyword>
<dbReference type="KEGG" id="fat:DVK85_11215"/>
<feature type="binding site" description="in dimeric form" evidence="20">
    <location>
        <position position="145"/>
    </location>
    <ligand>
        <name>Ca(2+)</name>
        <dbReference type="ChEBI" id="CHEBI:29108"/>
        <label>1</label>
    </ligand>
</feature>
<evidence type="ECO:0000256" key="16">
    <source>
        <dbReference type="ARBA" id="ARBA00023136"/>
    </source>
</evidence>
<keyword evidence="9" id="KW-0812">Transmembrane</keyword>
<feature type="chain" id="PRO_5016822628" description="Phosphatidylcholine 1-acylhydrolase" evidence="21">
    <location>
        <begin position="19"/>
        <end position="272"/>
    </location>
</feature>
<evidence type="ECO:0000256" key="4">
    <source>
        <dbReference type="ARBA" id="ARBA00010525"/>
    </source>
</evidence>
<evidence type="ECO:0000256" key="17">
    <source>
        <dbReference type="ARBA" id="ARBA00023237"/>
    </source>
</evidence>
<feature type="binding site" description="in dimeric form" evidence="20">
    <location>
        <position position="140"/>
    </location>
    <ligand>
        <name>Ca(2+)</name>
        <dbReference type="ChEBI" id="CHEBI:29108"/>
        <label>1</label>
    </ligand>
</feature>
<evidence type="ECO:0000256" key="21">
    <source>
        <dbReference type="SAM" id="SignalP"/>
    </source>
</evidence>
<keyword evidence="16" id="KW-0472">Membrane</keyword>
<comment type="similarity">
    <text evidence="4">Belongs to the phospholipase A1 family.</text>
</comment>
<evidence type="ECO:0000256" key="2">
    <source>
        <dbReference type="ARBA" id="ARBA00001604"/>
    </source>
</evidence>
<keyword evidence="10 20" id="KW-0479">Metal-binding</keyword>
<dbReference type="GO" id="GO:0008970">
    <property type="term" value="F:phospholipase A1 activity"/>
    <property type="evidence" value="ECO:0007669"/>
    <property type="project" value="UniProtKB-EC"/>
</dbReference>
<evidence type="ECO:0000256" key="9">
    <source>
        <dbReference type="ARBA" id="ARBA00022692"/>
    </source>
</evidence>
<keyword evidence="14" id="KW-0442">Lipid degradation</keyword>
<name>A0A345HDV8_9FLAO</name>
<dbReference type="AlphaFoldDB" id="A0A345HDV8"/>
<dbReference type="Gene3D" id="2.40.230.10">
    <property type="entry name" value="Phospholipase A1"/>
    <property type="match status" value="1"/>
</dbReference>
<keyword evidence="23" id="KW-1185">Reference proteome</keyword>
<dbReference type="EC" id="3.1.1.4" evidence="7"/>
<dbReference type="Proteomes" id="UP000253951">
    <property type="component" value="Chromosome"/>
</dbReference>
<evidence type="ECO:0000256" key="20">
    <source>
        <dbReference type="PIRSR" id="PIRSR603187-2"/>
    </source>
</evidence>
<dbReference type="PANTHER" id="PTHR40457">
    <property type="entry name" value="PHOSPHOLIPASE A1"/>
    <property type="match status" value="1"/>
</dbReference>
<feature type="active site" description="Proton acceptor" evidence="19">
    <location>
        <position position="135"/>
    </location>
</feature>
<feature type="signal peptide" evidence="21">
    <location>
        <begin position="1"/>
        <end position="18"/>
    </location>
</feature>
<dbReference type="InterPro" id="IPR003187">
    <property type="entry name" value="PLipase_A1"/>
</dbReference>
<keyword evidence="12" id="KW-0378">Hydrolase</keyword>
<evidence type="ECO:0000256" key="14">
    <source>
        <dbReference type="ARBA" id="ARBA00022963"/>
    </source>
</evidence>
<evidence type="ECO:0000313" key="22">
    <source>
        <dbReference type="EMBL" id="AXG74768.1"/>
    </source>
</evidence>
<comment type="cofactor">
    <cofactor evidence="20">
        <name>Ca(2+)</name>
        <dbReference type="ChEBI" id="CHEBI:29108"/>
    </cofactor>
    <text evidence="20">Binds 1 Ca(2+) ion per monomer.</text>
</comment>
<evidence type="ECO:0000256" key="1">
    <source>
        <dbReference type="ARBA" id="ARBA00000111"/>
    </source>
</evidence>
<keyword evidence="11 21" id="KW-0732">Signal</keyword>
<comment type="subunit">
    <text evidence="5">Homodimer; dimerization is reversible, and the dimeric form is the active one.</text>
</comment>
<comment type="catalytic activity">
    <reaction evidence="1">
        <text>a 1,2-diacyl-sn-glycero-3-phosphocholine + H2O = a 2-acyl-sn-glycero-3-phosphocholine + a fatty acid + H(+)</text>
        <dbReference type="Rhea" id="RHEA:18689"/>
        <dbReference type="ChEBI" id="CHEBI:15377"/>
        <dbReference type="ChEBI" id="CHEBI:15378"/>
        <dbReference type="ChEBI" id="CHEBI:28868"/>
        <dbReference type="ChEBI" id="CHEBI:57643"/>
        <dbReference type="ChEBI" id="CHEBI:57875"/>
        <dbReference type="EC" id="3.1.1.32"/>
    </reaction>
</comment>
<evidence type="ECO:0000256" key="11">
    <source>
        <dbReference type="ARBA" id="ARBA00022729"/>
    </source>
</evidence>
<proteinExistence type="inferred from homology"/>
<sequence>MKKAPLLMLLLFVCKISAQNKLVTDSISFKNIIKEMPSFTIYGDNYLITGSTLGKTPDSDNSDAKFQIGFKQRLTNSALPWNTYAFFTYRQIAFWDIYKESVPFREINYNPGFAIMKPFFKNSRLNEILMFQFEHQSNGRDLENSRSWNYVSLSYMRFLSDRLTGKIKVWLPVGNLDGNSDITDYRGFQQLELDYKLNNSFIFESEFRKAYSLDWKGSMLLGLNFRISKTSNQYIYLQYFLGYSEDLINYNQDTQRLRVGIAFKDLFIKFRK</sequence>
<keyword evidence="15" id="KW-0443">Lipid metabolism</keyword>
<comment type="catalytic activity">
    <reaction evidence="2">
        <text>a 1,2-diacyl-sn-glycero-3-phosphocholine + H2O = a 1-acyl-sn-glycero-3-phosphocholine + a fatty acid + H(+)</text>
        <dbReference type="Rhea" id="RHEA:15801"/>
        <dbReference type="ChEBI" id="CHEBI:15377"/>
        <dbReference type="ChEBI" id="CHEBI:15378"/>
        <dbReference type="ChEBI" id="CHEBI:28868"/>
        <dbReference type="ChEBI" id="CHEBI:57643"/>
        <dbReference type="ChEBI" id="CHEBI:58168"/>
        <dbReference type="EC" id="3.1.1.4"/>
    </reaction>
</comment>
<keyword evidence="8" id="KW-1134">Transmembrane beta strand</keyword>
<evidence type="ECO:0000256" key="18">
    <source>
        <dbReference type="ARBA" id="ARBA00032375"/>
    </source>
</evidence>
<evidence type="ECO:0000313" key="23">
    <source>
        <dbReference type="Proteomes" id="UP000253951"/>
    </source>
</evidence>
<feature type="active site" description="Nucleophile" evidence="19">
    <location>
        <position position="137"/>
    </location>
</feature>
<dbReference type="GO" id="GO:0004623">
    <property type="term" value="F:phospholipase A2 activity"/>
    <property type="evidence" value="ECO:0007669"/>
    <property type="project" value="UniProtKB-EC"/>
</dbReference>
<evidence type="ECO:0000256" key="5">
    <source>
        <dbReference type="ARBA" id="ARBA00011702"/>
    </source>
</evidence>
<keyword evidence="17" id="KW-0998">Cell outer membrane</keyword>
<evidence type="ECO:0000256" key="7">
    <source>
        <dbReference type="ARBA" id="ARBA00013278"/>
    </source>
</evidence>
<dbReference type="PRINTS" id="PR01486">
    <property type="entry name" value="PHPHLIPASEA1"/>
</dbReference>
<evidence type="ECO:0000256" key="8">
    <source>
        <dbReference type="ARBA" id="ARBA00022452"/>
    </source>
</evidence>
<dbReference type="SUPFAM" id="SSF56931">
    <property type="entry name" value="Outer membrane phospholipase A (OMPLA)"/>
    <property type="match status" value="1"/>
</dbReference>
<dbReference type="GO" id="GO:0016042">
    <property type="term" value="P:lipid catabolic process"/>
    <property type="evidence" value="ECO:0007669"/>
    <property type="project" value="UniProtKB-KW"/>
</dbReference>
<dbReference type="EMBL" id="CP031188">
    <property type="protein sequence ID" value="AXG74768.1"/>
    <property type="molecule type" value="Genomic_DNA"/>
</dbReference>
<evidence type="ECO:0000256" key="3">
    <source>
        <dbReference type="ARBA" id="ARBA00004571"/>
    </source>
</evidence>
<dbReference type="GO" id="GO:0046872">
    <property type="term" value="F:metal ion binding"/>
    <property type="evidence" value="ECO:0007669"/>
    <property type="project" value="UniProtKB-KW"/>
</dbReference>